<dbReference type="AlphaFoldDB" id="E6QM04"/>
<reference evidence="1" key="1">
    <citation type="submission" date="2009-10" db="EMBL/GenBank/DDBJ databases">
        <title>Diversity of trophic interactions inside an arsenic-rich microbial ecosystem.</title>
        <authorList>
            <person name="Bertin P.N."/>
            <person name="Heinrich-Salmeron A."/>
            <person name="Pelletier E."/>
            <person name="Goulhen-Chollet F."/>
            <person name="Arsene-Ploetze F."/>
            <person name="Gallien S."/>
            <person name="Calteau A."/>
            <person name="Vallenet D."/>
            <person name="Casiot C."/>
            <person name="Chane-Woon-Ming B."/>
            <person name="Giloteaux L."/>
            <person name="Barakat M."/>
            <person name="Bonnefoy V."/>
            <person name="Bruneel O."/>
            <person name="Chandler M."/>
            <person name="Cleiss J."/>
            <person name="Duran R."/>
            <person name="Elbaz-Poulichet F."/>
            <person name="Fonknechten N."/>
            <person name="Lauga B."/>
            <person name="Mornico D."/>
            <person name="Ortet P."/>
            <person name="Schaeffer C."/>
            <person name="Siguier P."/>
            <person name="Alexander Thil Smith A."/>
            <person name="Van Dorsselaer A."/>
            <person name="Weissenbach J."/>
            <person name="Medigue C."/>
            <person name="Le Paslier D."/>
        </authorList>
    </citation>
    <scope>NUCLEOTIDE SEQUENCE</scope>
</reference>
<comment type="caution">
    <text evidence="1">The sequence shown here is derived from an EMBL/GenBank/DDBJ whole genome shotgun (WGS) entry which is preliminary data.</text>
</comment>
<dbReference type="EMBL" id="CABQ01000201">
    <property type="protein sequence ID" value="CBI08275.1"/>
    <property type="molecule type" value="Genomic_DNA"/>
</dbReference>
<protein>
    <submittedName>
        <fullName evidence="1">Uncharacterized protein</fullName>
    </submittedName>
</protein>
<name>E6QM04_9ZZZZ</name>
<evidence type="ECO:0000313" key="1">
    <source>
        <dbReference type="EMBL" id="CBI08275.1"/>
    </source>
</evidence>
<accession>E6QM04</accession>
<organism evidence="1">
    <name type="scientific">mine drainage metagenome</name>
    <dbReference type="NCBI Taxonomy" id="410659"/>
    <lineage>
        <taxon>unclassified sequences</taxon>
        <taxon>metagenomes</taxon>
        <taxon>ecological metagenomes</taxon>
    </lineage>
</organism>
<sequence length="61" mass="6892">MVDAGFHEEVRSALRDALHALQDVSRRSDKLEILIVNLMRQQEQLLTNLNRKSTSEEGSAA</sequence>
<proteinExistence type="predicted"/>
<gene>
    <name evidence="1" type="ORF">CARN6_1727</name>
</gene>